<sequence>MILYTFFGRYDGAQLEAKSVRKSYSKEHKIQAAEMVLDGGQSVPEVCEILGIGRTALRRWVEQVRQEREGKVPAGAKAITPEQQRIEELEALVRQKDRDIEILKKASALLPSGLQRSFSLINELSEQYSVVDCCRVLGVKRSSFYAWRKRQGRENPDRDALRSRVINHFTASRSSAGSRTLMQELRREGREVGRYKVRALMREAGLKCRQRRPHRYRSSGTEALIAENQLKRNFKVSTINEVWCGDVTYIQVGRRWLYLAAVIDLYARRVVGWAFSMTADARLACDALRMASESRGKPKGVMFHSDQGCQYTSHKFRAALEECGLKQSMSHRGQCWDNAAMERFFGALKSEWMPAGGYESEAEAKADIMAYLVRYNLKRLHSYNGYETPVAMEEKLRAAA</sequence>
<name>A0ABU9A6U5_9PSED</name>
<dbReference type="SUPFAM" id="SSF53098">
    <property type="entry name" value="Ribonuclease H-like"/>
    <property type="match status" value="1"/>
</dbReference>
<accession>A0ABU9A6U5</accession>
<dbReference type="Pfam" id="PF13276">
    <property type="entry name" value="HTH_21"/>
    <property type="match status" value="1"/>
</dbReference>
<dbReference type="InterPro" id="IPR048020">
    <property type="entry name" value="Transpos_IS3"/>
</dbReference>
<dbReference type="Pfam" id="PF00665">
    <property type="entry name" value="rve"/>
    <property type="match status" value="1"/>
</dbReference>
<evidence type="ECO:0000313" key="3">
    <source>
        <dbReference type="EMBL" id="MEK2612327.1"/>
    </source>
</evidence>
<comment type="similarity">
    <text evidence="1">Belongs to the transposase 8 family.</text>
</comment>
<dbReference type="PROSITE" id="PS50994">
    <property type="entry name" value="INTEGRASE"/>
    <property type="match status" value="1"/>
</dbReference>
<dbReference type="NCBIfam" id="NF033516">
    <property type="entry name" value="transpos_IS3"/>
    <property type="match status" value="1"/>
</dbReference>
<dbReference type="PANTHER" id="PTHR46889:SF4">
    <property type="entry name" value="TRANSPOSASE INSO FOR INSERTION SEQUENCE ELEMENT IS911B-RELATED"/>
    <property type="match status" value="1"/>
</dbReference>
<dbReference type="InterPro" id="IPR002514">
    <property type="entry name" value="Transposase_8"/>
</dbReference>
<dbReference type="Gene3D" id="3.30.420.10">
    <property type="entry name" value="Ribonuclease H-like superfamily/Ribonuclease H"/>
    <property type="match status" value="1"/>
</dbReference>
<comment type="caution">
    <text evidence="3">The sequence shown here is derived from an EMBL/GenBank/DDBJ whole genome shotgun (WGS) entry which is preliminary data.</text>
</comment>
<dbReference type="InterPro" id="IPR036397">
    <property type="entry name" value="RNaseH_sf"/>
</dbReference>
<protein>
    <submittedName>
        <fullName evidence="3">IS3 family transposase</fullName>
    </submittedName>
</protein>
<dbReference type="InterPro" id="IPR001584">
    <property type="entry name" value="Integrase_cat-core"/>
</dbReference>
<feature type="domain" description="Integrase catalytic" evidence="2">
    <location>
        <begin position="234"/>
        <end position="397"/>
    </location>
</feature>
<dbReference type="Pfam" id="PF13333">
    <property type="entry name" value="rve_2"/>
    <property type="match status" value="1"/>
</dbReference>
<dbReference type="Pfam" id="PF01527">
    <property type="entry name" value="HTH_Tnp_1"/>
    <property type="match status" value="1"/>
</dbReference>
<keyword evidence="4" id="KW-1185">Reference proteome</keyword>
<reference evidence="3 4" key="1">
    <citation type="submission" date="2024-03" db="EMBL/GenBank/DDBJ databases">
        <title>Screening, Identification and Application of a Plant Lactobacillus Strain.</title>
        <authorList>
            <person name="Li Y.L."/>
        </authorList>
    </citation>
    <scope>NUCLEOTIDE SEQUENCE [LARGE SCALE GENOMIC DNA]</scope>
    <source>
        <strain evidence="3 4">JDB</strain>
    </source>
</reference>
<dbReference type="InterPro" id="IPR012337">
    <property type="entry name" value="RNaseH-like_sf"/>
</dbReference>
<evidence type="ECO:0000259" key="2">
    <source>
        <dbReference type="PROSITE" id="PS50994"/>
    </source>
</evidence>
<dbReference type="InterPro" id="IPR009057">
    <property type="entry name" value="Homeodomain-like_sf"/>
</dbReference>
<evidence type="ECO:0000313" key="4">
    <source>
        <dbReference type="Proteomes" id="UP001386972"/>
    </source>
</evidence>
<dbReference type="SUPFAM" id="SSF46689">
    <property type="entry name" value="Homeodomain-like"/>
    <property type="match status" value="1"/>
</dbReference>
<dbReference type="Gene3D" id="1.10.10.60">
    <property type="entry name" value="Homeodomain-like"/>
    <property type="match status" value="1"/>
</dbReference>
<dbReference type="InterPro" id="IPR025948">
    <property type="entry name" value="HTH-like_dom"/>
</dbReference>
<dbReference type="PANTHER" id="PTHR46889">
    <property type="entry name" value="TRANSPOSASE INSF FOR INSERTION SEQUENCE IS3B-RELATED"/>
    <property type="match status" value="1"/>
</dbReference>
<dbReference type="Proteomes" id="UP001386972">
    <property type="component" value="Unassembled WGS sequence"/>
</dbReference>
<gene>
    <name evidence="3" type="ORF">WLF18_24890</name>
</gene>
<dbReference type="EMBL" id="JBBNAW010000063">
    <property type="protein sequence ID" value="MEK2612327.1"/>
    <property type="molecule type" value="Genomic_DNA"/>
</dbReference>
<evidence type="ECO:0000256" key="1">
    <source>
        <dbReference type="ARBA" id="ARBA00009964"/>
    </source>
</evidence>
<proteinExistence type="inferred from homology"/>
<organism evidence="3 4">
    <name type="scientific">Pseudomonas shirazensis</name>
    <dbReference type="NCBI Taxonomy" id="2745494"/>
    <lineage>
        <taxon>Bacteria</taxon>
        <taxon>Pseudomonadati</taxon>
        <taxon>Pseudomonadota</taxon>
        <taxon>Gammaproteobacteria</taxon>
        <taxon>Pseudomonadales</taxon>
        <taxon>Pseudomonadaceae</taxon>
        <taxon>Pseudomonas</taxon>
    </lineage>
</organism>
<dbReference type="InterPro" id="IPR050900">
    <property type="entry name" value="Transposase_IS3/IS150/IS904"/>
</dbReference>